<dbReference type="RefSeq" id="WP_239370695.1">
    <property type="nucleotide sequence ID" value="NZ_JAKREW010000077.1"/>
</dbReference>
<protein>
    <submittedName>
        <fullName evidence="1">Uncharacterized protein</fullName>
    </submittedName>
</protein>
<dbReference type="Proteomes" id="UP001201701">
    <property type="component" value="Unassembled WGS sequence"/>
</dbReference>
<evidence type="ECO:0000313" key="2">
    <source>
        <dbReference type="Proteomes" id="UP001201701"/>
    </source>
</evidence>
<gene>
    <name evidence="1" type="ORF">L4923_29610</name>
</gene>
<dbReference type="EMBL" id="JAKREW010000077">
    <property type="protein sequence ID" value="MCG7509199.1"/>
    <property type="molecule type" value="Genomic_DNA"/>
</dbReference>
<sequence>MGDAVGNVRAGALVIAVLGLIGPASSAEWWHDSFIWEDSVQACGDNDSIATYSDKTVELWEDGCTISKKTPISGLDAVILDLHCQGPEGDPPWKIRKMLFKLPNDKAAEFPPFQMLKRCSSLKDAPPKATQCDFNSQIFQATDDQKPGTYQELQFLEGIENGAVTLTEFAEGKPRWVSRGEHTCSNGASICRVSFSLMSGRHVILPYEIVDSSVLVIPSLRQDVYQSERGAVMQGKNYGGLVADLLGGFAPKEDELILPYNVYRYSECRPQPQ</sequence>
<name>A0ABS9QP19_9HYPH</name>
<evidence type="ECO:0000313" key="1">
    <source>
        <dbReference type="EMBL" id="MCG7509199.1"/>
    </source>
</evidence>
<organism evidence="1 2">
    <name type="scientific">Mesorhizobium retamae</name>
    <dbReference type="NCBI Taxonomy" id="2912854"/>
    <lineage>
        <taxon>Bacteria</taxon>
        <taxon>Pseudomonadati</taxon>
        <taxon>Pseudomonadota</taxon>
        <taxon>Alphaproteobacteria</taxon>
        <taxon>Hyphomicrobiales</taxon>
        <taxon>Phyllobacteriaceae</taxon>
        <taxon>Mesorhizobium</taxon>
    </lineage>
</organism>
<accession>A0ABS9QP19</accession>
<reference evidence="1 2" key="1">
    <citation type="submission" date="2022-02" db="EMBL/GenBank/DDBJ databases">
        <title>Draft genome sequence of Mezorhizobium retamae strain IRAMC:0171 isolated from Retama raetam nodules.</title>
        <authorList>
            <person name="Bengaied R."/>
            <person name="Sbissi I."/>
            <person name="Huber K."/>
            <person name="Ghodbane F."/>
            <person name="Nouioui I."/>
            <person name="Tarhouni M."/>
            <person name="Gtari M."/>
        </authorList>
    </citation>
    <scope>NUCLEOTIDE SEQUENCE [LARGE SCALE GENOMIC DNA]</scope>
    <source>
        <strain evidence="1 2">IRAMC:0171</strain>
    </source>
</reference>
<keyword evidence="2" id="KW-1185">Reference proteome</keyword>
<proteinExistence type="predicted"/>
<comment type="caution">
    <text evidence="1">The sequence shown here is derived from an EMBL/GenBank/DDBJ whole genome shotgun (WGS) entry which is preliminary data.</text>
</comment>